<dbReference type="AlphaFoldDB" id="A0A9Q1ET49"/>
<evidence type="ECO:0000313" key="3">
    <source>
        <dbReference type="Proteomes" id="UP001152622"/>
    </source>
</evidence>
<reference evidence="2" key="1">
    <citation type="journal article" date="2023" name="Science">
        <title>Genome structures resolve the early diversification of teleost fishes.</title>
        <authorList>
            <person name="Parey E."/>
            <person name="Louis A."/>
            <person name="Montfort J."/>
            <person name="Bouchez O."/>
            <person name="Roques C."/>
            <person name="Iampietro C."/>
            <person name="Lluch J."/>
            <person name="Castinel A."/>
            <person name="Donnadieu C."/>
            <person name="Desvignes T."/>
            <person name="Floi Bucao C."/>
            <person name="Jouanno E."/>
            <person name="Wen M."/>
            <person name="Mejri S."/>
            <person name="Dirks R."/>
            <person name="Jansen H."/>
            <person name="Henkel C."/>
            <person name="Chen W.J."/>
            <person name="Zahm M."/>
            <person name="Cabau C."/>
            <person name="Klopp C."/>
            <person name="Thompson A.W."/>
            <person name="Robinson-Rechavi M."/>
            <person name="Braasch I."/>
            <person name="Lecointre G."/>
            <person name="Bobe J."/>
            <person name="Postlethwait J.H."/>
            <person name="Berthelot C."/>
            <person name="Roest Crollius H."/>
            <person name="Guiguen Y."/>
        </authorList>
    </citation>
    <scope>NUCLEOTIDE SEQUENCE</scope>
    <source>
        <strain evidence="2">WJC10195</strain>
    </source>
</reference>
<accession>A0A9Q1ET49</accession>
<comment type="caution">
    <text evidence="2">The sequence shown here is derived from an EMBL/GenBank/DDBJ whole genome shotgun (WGS) entry which is preliminary data.</text>
</comment>
<organism evidence="2 3">
    <name type="scientific">Synaphobranchus kaupii</name>
    <name type="common">Kaup's arrowtooth eel</name>
    <dbReference type="NCBI Taxonomy" id="118154"/>
    <lineage>
        <taxon>Eukaryota</taxon>
        <taxon>Metazoa</taxon>
        <taxon>Chordata</taxon>
        <taxon>Craniata</taxon>
        <taxon>Vertebrata</taxon>
        <taxon>Euteleostomi</taxon>
        <taxon>Actinopterygii</taxon>
        <taxon>Neopterygii</taxon>
        <taxon>Teleostei</taxon>
        <taxon>Anguilliformes</taxon>
        <taxon>Synaphobranchidae</taxon>
        <taxon>Synaphobranchus</taxon>
    </lineage>
</organism>
<proteinExistence type="predicted"/>
<dbReference type="Proteomes" id="UP001152622">
    <property type="component" value="Chromosome 13"/>
</dbReference>
<dbReference type="EMBL" id="JAINUF010000013">
    <property type="protein sequence ID" value="KAJ8344497.1"/>
    <property type="molecule type" value="Genomic_DNA"/>
</dbReference>
<keyword evidence="3" id="KW-1185">Reference proteome</keyword>
<protein>
    <submittedName>
        <fullName evidence="2">Uncharacterized protein</fullName>
    </submittedName>
</protein>
<feature type="region of interest" description="Disordered" evidence="1">
    <location>
        <begin position="142"/>
        <end position="180"/>
    </location>
</feature>
<name>A0A9Q1ET49_SYNKA</name>
<dbReference type="OrthoDB" id="10585395at2759"/>
<feature type="region of interest" description="Disordered" evidence="1">
    <location>
        <begin position="1"/>
        <end position="39"/>
    </location>
</feature>
<evidence type="ECO:0000313" key="2">
    <source>
        <dbReference type="EMBL" id="KAJ8344497.1"/>
    </source>
</evidence>
<feature type="compositionally biased region" description="Low complexity" evidence="1">
    <location>
        <begin position="159"/>
        <end position="173"/>
    </location>
</feature>
<gene>
    <name evidence="2" type="ORF">SKAU_G00318260</name>
</gene>
<sequence length="180" mass="18990">MDVVTDGSRNGAANRPILQPTGEREPHFPKRSARFPLASGHNNLAGNRWEIKSLQRLYHNATQPERNTGKRAVPVVTIPEKRTPFLLLPPPSVVTPAPAVAQRFSCAFSFDASPVGENGSGANDADPLPPVCASSLPACAGSRHAAGEGAGCPPRPGTRSSRPAVRLARLAAPDGPRRLD</sequence>
<evidence type="ECO:0000256" key="1">
    <source>
        <dbReference type="SAM" id="MobiDB-lite"/>
    </source>
</evidence>